<evidence type="ECO:0008006" key="3">
    <source>
        <dbReference type="Google" id="ProtNLM"/>
    </source>
</evidence>
<dbReference type="RefSeq" id="WP_258540646.1">
    <property type="nucleotide sequence ID" value="NZ_OU015584.1"/>
</dbReference>
<gene>
    <name evidence="1" type="ORF">CRYO30217_00411</name>
</gene>
<evidence type="ECO:0000313" key="2">
    <source>
        <dbReference type="Proteomes" id="UP000683507"/>
    </source>
</evidence>
<dbReference type="Proteomes" id="UP000683507">
    <property type="component" value="Chromosome"/>
</dbReference>
<evidence type="ECO:0000313" key="1">
    <source>
        <dbReference type="EMBL" id="CAG5077515.1"/>
    </source>
</evidence>
<reference evidence="1" key="1">
    <citation type="submission" date="2021-04" db="EMBL/GenBank/DDBJ databases">
        <authorList>
            <person name="Rodrigo-Torres L."/>
            <person name="Arahal R. D."/>
            <person name="Lucena T."/>
        </authorList>
    </citation>
    <scope>NUCLEOTIDE SEQUENCE</scope>
    <source>
        <strain evidence="1">AS29M-1</strain>
    </source>
</reference>
<dbReference type="EMBL" id="OU015584">
    <property type="protein sequence ID" value="CAG5077515.1"/>
    <property type="molecule type" value="Genomic_DNA"/>
</dbReference>
<proteinExistence type="predicted"/>
<sequence>MKEATYTFVSVSTAKQGMLDELIEIASGPTRKMDDKVPGLLAYQVSVDKDRNSVIVWATFDTKESLYNFLETEQGKDDHGENESMESIATFQMYDCEPVSARLELKEN</sequence>
<dbReference type="InterPro" id="IPR011008">
    <property type="entry name" value="Dimeric_a/b-barrel"/>
</dbReference>
<keyword evidence="2" id="KW-1185">Reference proteome</keyword>
<dbReference type="AlphaFoldDB" id="A0A916JLD3"/>
<organism evidence="1 2">
    <name type="scientific">Parvicella tangerina</name>
    <dbReference type="NCBI Taxonomy" id="2829795"/>
    <lineage>
        <taxon>Bacteria</taxon>
        <taxon>Pseudomonadati</taxon>
        <taxon>Bacteroidota</taxon>
        <taxon>Flavobacteriia</taxon>
        <taxon>Flavobacteriales</taxon>
        <taxon>Parvicellaceae</taxon>
        <taxon>Parvicella</taxon>
    </lineage>
</organism>
<name>A0A916JLD3_9FLAO</name>
<dbReference type="KEGG" id="ptan:CRYO30217_00411"/>
<dbReference type="SUPFAM" id="SSF54909">
    <property type="entry name" value="Dimeric alpha+beta barrel"/>
    <property type="match status" value="1"/>
</dbReference>
<accession>A0A916JLD3</accession>
<dbReference type="Gene3D" id="3.30.70.100">
    <property type="match status" value="1"/>
</dbReference>
<protein>
    <recommendedName>
        <fullName evidence="3">Antibiotic biosynthesis monooxygenase</fullName>
    </recommendedName>
</protein>